<dbReference type="AlphaFoldDB" id="A0A2K5AS83"/>
<proteinExistence type="predicted"/>
<dbReference type="KEGG" id="ncv:NCAV_1329"/>
<evidence type="ECO:0000313" key="1">
    <source>
        <dbReference type="EMBL" id="SPC34495.1"/>
    </source>
</evidence>
<reference evidence="2" key="1">
    <citation type="submission" date="2018-01" db="EMBL/GenBank/DDBJ databases">
        <authorList>
            <person name="Kerou L M."/>
        </authorList>
    </citation>
    <scope>NUCLEOTIDE SEQUENCE [LARGE SCALE GENOMIC DNA]</scope>
    <source>
        <strain evidence="2">SCU2</strain>
    </source>
</reference>
<sequence>MDAVRIDDVEVKDNNTLIIRIRVMDYAMRYDGLQVNTHVYDAKGMVRFTEVNGKQMNMYRLFISKDEVEKSNGMLIIKAIIEGKDVQRVRIRASIIQEHKEVEYGEGIVSL</sequence>
<evidence type="ECO:0000313" key="2">
    <source>
        <dbReference type="Proteomes" id="UP000236248"/>
    </source>
</evidence>
<keyword evidence="2" id="KW-1185">Reference proteome</keyword>
<dbReference type="RefSeq" id="WP_103286861.1">
    <property type="nucleotide sequence ID" value="NZ_LT981265.1"/>
</dbReference>
<dbReference type="EMBL" id="LT981265">
    <property type="protein sequence ID" value="SPC34495.1"/>
    <property type="molecule type" value="Genomic_DNA"/>
</dbReference>
<gene>
    <name evidence="1" type="ORF">NCAV_1329</name>
</gene>
<organism evidence="1 2">
    <name type="scientific">Candidatus Nitrosocaldus cavascurensis</name>
    <dbReference type="NCBI Taxonomy" id="2058097"/>
    <lineage>
        <taxon>Archaea</taxon>
        <taxon>Nitrososphaerota</taxon>
        <taxon>Nitrososphaeria</taxon>
        <taxon>Candidatus Nitrosocaldales</taxon>
        <taxon>Candidatus Nitrosocaldaceae</taxon>
        <taxon>Candidatus Nitrosocaldus</taxon>
    </lineage>
</organism>
<accession>A0A2K5AS83</accession>
<dbReference type="Proteomes" id="UP000236248">
    <property type="component" value="Chromosome NCAV"/>
</dbReference>
<name>A0A2K5AS83_9ARCH</name>
<protein>
    <submittedName>
        <fullName evidence="1">Uncharacterized protein</fullName>
    </submittedName>
</protein>
<dbReference type="GeneID" id="41595328"/>